<sequence length="375" mass="39653">MSVNTTAQDASTPSPEAAGPERPELRAAAQAFIDAGFAGIQLRVHDERGAWVGAAGVRELGGAELPPVDGRFWVGSSTKTFVAALVLRLVADGAIGLDAPVAEHLPELGLDGRITVRMLLQHTSGLYSYTGELGADGTFVPGLPAVGGPWVENRFHSYRPAELVRYALARPARFEPGTDQNYSNTNYTVAVLLVEAVGGRPYAEAMHRHVLEPLGLRDTVVPGDSPELPEPHAHGYARYQDGEEWKVVDVTRQNSSLLTGAGDMISTTQDLHTFFSALLGGRLLPAPLLEEMRTPHGMLGYGLGLFVQDLGPEHGTIVHHNGGAPGGYGALMIATPDGSRTLTAGLTMGDAAMDPAQVFPGALDALITAVFRDGR</sequence>
<dbReference type="PANTHER" id="PTHR46825">
    <property type="entry name" value="D-ALANYL-D-ALANINE-CARBOXYPEPTIDASE/ENDOPEPTIDASE AMPH"/>
    <property type="match status" value="1"/>
</dbReference>
<feature type="compositionally biased region" description="Polar residues" evidence="1">
    <location>
        <begin position="1"/>
        <end position="14"/>
    </location>
</feature>
<name>A0ABZ1TTV8_9ACTN</name>
<evidence type="ECO:0000313" key="3">
    <source>
        <dbReference type="EMBL" id="WUQ81725.1"/>
    </source>
</evidence>
<evidence type="ECO:0000259" key="2">
    <source>
        <dbReference type="Pfam" id="PF00144"/>
    </source>
</evidence>
<dbReference type="Proteomes" id="UP001432222">
    <property type="component" value="Chromosome"/>
</dbReference>
<dbReference type="InterPro" id="IPR050491">
    <property type="entry name" value="AmpC-like"/>
</dbReference>
<dbReference type="Gene3D" id="3.40.710.10">
    <property type="entry name" value="DD-peptidase/beta-lactamase superfamily"/>
    <property type="match status" value="1"/>
</dbReference>
<feature type="domain" description="Beta-lactamase-related" evidence="2">
    <location>
        <begin position="30"/>
        <end position="339"/>
    </location>
</feature>
<accession>A0ABZ1TTV8</accession>
<dbReference type="PANTHER" id="PTHR46825:SF7">
    <property type="entry name" value="D-ALANYL-D-ALANINE CARBOXYPEPTIDASE"/>
    <property type="match status" value="1"/>
</dbReference>
<organism evidence="3 4">
    <name type="scientific">Kitasatospora purpeofusca</name>
    <dbReference type="NCBI Taxonomy" id="67352"/>
    <lineage>
        <taxon>Bacteria</taxon>
        <taxon>Bacillati</taxon>
        <taxon>Actinomycetota</taxon>
        <taxon>Actinomycetes</taxon>
        <taxon>Kitasatosporales</taxon>
        <taxon>Streptomycetaceae</taxon>
        <taxon>Kitasatospora</taxon>
    </lineage>
</organism>
<dbReference type="RefSeq" id="WP_328952800.1">
    <property type="nucleotide sequence ID" value="NZ_CP108110.1"/>
</dbReference>
<gene>
    <name evidence="3" type="ORF">OHA16_01330</name>
</gene>
<evidence type="ECO:0000313" key="4">
    <source>
        <dbReference type="Proteomes" id="UP001432222"/>
    </source>
</evidence>
<proteinExistence type="predicted"/>
<protein>
    <submittedName>
        <fullName evidence="3">Beta-lactamase family protein</fullName>
    </submittedName>
</protein>
<keyword evidence="4" id="KW-1185">Reference proteome</keyword>
<dbReference type="InterPro" id="IPR001466">
    <property type="entry name" value="Beta-lactam-related"/>
</dbReference>
<dbReference type="InterPro" id="IPR012338">
    <property type="entry name" value="Beta-lactam/transpept-like"/>
</dbReference>
<feature type="region of interest" description="Disordered" evidence="1">
    <location>
        <begin position="1"/>
        <end position="22"/>
    </location>
</feature>
<evidence type="ECO:0000256" key="1">
    <source>
        <dbReference type="SAM" id="MobiDB-lite"/>
    </source>
</evidence>
<dbReference type="SUPFAM" id="SSF56601">
    <property type="entry name" value="beta-lactamase/transpeptidase-like"/>
    <property type="match status" value="1"/>
</dbReference>
<dbReference type="EMBL" id="CP108110">
    <property type="protein sequence ID" value="WUQ81725.1"/>
    <property type="molecule type" value="Genomic_DNA"/>
</dbReference>
<dbReference type="Pfam" id="PF00144">
    <property type="entry name" value="Beta-lactamase"/>
    <property type="match status" value="1"/>
</dbReference>
<reference evidence="3" key="1">
    <citation type="submission" date="2022-10" db="EMBL/GenBank/DDBJ databases">
        <title>The complete genomes of actinobacterial strains from the NBC collection.</title>
        <authorList>
            <person name="Joergensen T.S."/>
            <person name="Alvarez Arevalo M."/>
            <person name="Sterndorff E.B."/>
            <person name="Faurdal D."/>
            <person name="Vuksanovic O."/>
            <person name="Mourched A.-S."/>
            <person name="Charusanti P."/>
            <person name="Shaw S."/>
            <person name="Blin K."/>
            <person name="Weber T."/>
        </authorList>
    </citation>
    <scope>NUCLEOTIDE SEQUENCE</scope>
    <source>
        <strain evidence="3">NBC_00222</strain>
    </source>
</reference>